<keyword evidence="2" id="KW-0805">Transcription regulation</keyword>
<dbReference type="RefSeq" id="WP_147447984.1">
    <property type="nucleotide sequence ID" value="NZ_RBIL01000002.1"/>
</dbReference>
<dbReference type="Gene3D" id="1.10.10.10">
    <property type="entry name" value="Winged helix-like DNA-binding domain superfamily/Winged helix DNA-binding domain"/>
    <property type="match status" value="1"/>
</dbReference>
<dbReference type="OrthoDB" id="9813987at2"/>
<evidence type="ECO:0000313" key="5">
    <source>
        <dbReference type="EMBL" id="RKQ87140.1"/>
    </source>
</evidence>
<evidence type="ECO:0000256" key="3">
    <source>
        <dbReference type="ARBA" id="ARBA00023125"/>
    </source>
</evidence>
<evidence type="ECO:0000256" key="1">
    <source>
        <dbReference type="ARBA" id="ARBA00011046"/>
    </source>
</evidence>
<dbReference type="InterPro" id="IPR036390">
    <property type="entry name" value="WH_DNA-bd_sf"/>
</dbReference>
<evidence type="ECO:0000313" key="6">
    <source>
        <dbReference type="Proteomes" id="UP000278962"/>
    </source>
</evidence>
<dbReference type="SUPFAM" id="SSF46785">
    <property type="entry name" value="Winged helix' DNA-binding domain"/>
    <property type="match status" value="1"/>
</dbReference>
<comment type="similarity">
    <text evidence="1">Belongs to the BlaI transcriptional regulatory family.</text>
</comment>
<dbReference type="Pfam" id="PF03965">
    <property type="entry name" value="Penicillinase_R"/>
    <property type="match status" value="1"/>
</dbReference>
<dbReference type="AlphaFoldDB" id="A0A660L6D7"/>
<dbReference type="EMBL" id="RBIL01000002">
    <property type="protein sequence ID" value="RKQ87140.1"/>
    <property type="molecule type" value="Genomic_DNA"/>
</dbReference>
<protein>
    <submittedName>
        <fullName evidence="5">Putative transcriptional regulator</fullName>
    </submittedName>
</protein>
<dbReference type="PIRSF" id="PIRSF019455">
    <property type="entry name" value="CopR_AtkY"/>
    <property type="match status" value="1"/>
</dbReference>
<dbReference type="Proteomes" id="UP000278962">
    <property type="component" value="Unassembled WGS sequence"/>
</dbReference>
<organism evidence="5 6">
    <name type="scientific">Solirubrobacter pauli</name>
    <dbReference type="NCBI Taxonomy" id="166793"/>
    <lineage>
        <taxon>Bacteria</taxon>
        <taxon>Bacillati</taxon>
        <taxon>Actinomycetota</taxon>
        <taxon>Thermoleophilia</taxon>
        <taxon>Solirubrobacterales</taxon>
        <taxon>Solirubrobacteraceae</taxon>
        <taxon>Solirubrobacter</taxon>
    </lineage>
</organism>
<dbReference type="GO" id="GO:0003677">
    <property type="term" value="F:DNA binding"/>
    <property type="evidence" value="ECO:0007669"/>
    <property type="project" value="UniProtKB-KW"/>
</dbReference>
<reference evidence="5 6" key="1">
    <citation type="submission" date="2018-10" db="EMBL/GenBank/DDBJ databases">
        <title>Genomic Encyclopedia of Archaeal and Bacterial Type Strains, Phase II (KMG-II): from individual species to whole genera.</title>
        <authorList>
            <person name="Goeker M."/>
        </authorList>
    </citation>
    <scope>NUCLEOTIDE SEQUENCE [LARGE SCALE GENOMIC DNA]</scope>
    <source>
        <strain evidence="5 6">DSM 14954</strain>
    </source>
</reference>
<comment type="caution">
    <text evidence="5">The sequence shown here is derived from an EMBL/GenBank/DDBJ whole genome shotgun (WGS) entry which is preliminary data.</text>
</comment>
<dbReference type="InterPro" id="IPR036388">
    <property type="entry name" value="WH-like_DNA-bd_sf"/>
</dbReference>
<keyword evidence="4" id="KW-0804">Transcription</keyword>
<keyword evidence="3" id="KW-0238">DNA-binding</keyword>
<keyword evidence="6" id="KW-1185">Reference proteome</keyword>
<name>A0A660L6D7_9ACTN</name>
<evidence type="ECO:0000256" key="4">
    <source>
        <dbReference type="ARBA" id="ARBA00023163"/>
    </source>
</evidence>
<sequence>MADSQSIQGELQSQVMAALWRVGSGTVEQVREELPPRYQGAYNTVQTVLNRLATRGLLERKREGRGFVYRPRVTEAEYLSGSIRRTLAGASSDARQAALASIIGGLRPEELSELEELARQARDRRA</sequence>
<gene>
    <name evidence="5" type="ORF">C8N24_5160</name>
</gene>
<dbReference type="GO" id="GO:0045892">
    <property type="term" value="P:negative regulation of DNA-templated transcription"/>
    <property type="evidence" value="ECO:0007669"/>
    <property type="project" value="InterPro"/>
</dbReference>
<dbReference type="InterPro" id="IPR005650">
    <property type="entry name" value="BlaI_family"/>
</dbReference>
<accession>A0A660L6D7</accession>
<evidence type="ECO:0000256" key="2">
    <source>
        <dbReference type="ARBA" id="ARBA00023015"/>
    </source>
</evidence>
<proteinExistence type="inferred from homology"/>